<organism evidence="3 4">
    <name type="scientific">Actinidia rufa</name>
    <dbReference type="NCBI Taxonomy" id="165716"/>
    <lineage>
        <taxon>Eukaryota</taxon>
        <taxon>Viridiplantae</taxon>
        <taxon>Streptophyta</taxon>
        <taxon>Embryophyta</taxon>
        <taxon>Tracheophyta</taxon>
        <taxon>Spermatophyta</taxon>
        <taxon>Magnoliopsida</taxon>
        <taxon>eudicotyledons</taxon>
        <taxon>Gunneridae</taxon>
        <taxon>Pentapetalae</taxon>
        <taxon>asterids</taxon>
        <taxon>Ericales</taxon>
        <taxon>Actinidiaceae</taxon>
        <taxon>Actinidia</taxon>
    </lineage>
</organism>
<sequence length="471" mass="51104">MYTNLTPISGEVASMSYNPRMLTASHTVELSRCCTLLHPLICLYSSPNPKSNSHQRSHHLQPPAQPWTATCAATRQPPASCVAPAQPAATNPASCAASVQPLRNQTATTTNPASCAAHLRSNPASCAALRNQRATNPASARAVMADSLKEVVPAHMVPVPSPVPVSLSHSQPAQRVTSVLLNGKNFHAWSRSFQLYLGGKCKTRWILGKEPKPAESDPKFDEWVSDNCIILGWMFNSMEDRVYHMFMYHDTVHGLWTALTQMYAHARNESRIFELYREILNTSPLPSLYEAFAIVDGDERRRRILPSLFTTRVLFYCSRPEGLCRCLRDSPILSALSQACGGRGRGTPRTGAVAEVDSMPANLPDFKQLQLQIAQLQSHLGLATASQSSGPTAAIVAETPTALHDEPIPPRPLPILEPTSPTPTPNGSLSPIASQDPGPRAQAPLPASSPESGMSSPFVSDIPSPRSFRFL</sequence>
<dbReference type="Proteomes" id="UP000585474">
    <property type="component" value="Unassembled WGS sequence"/>
</dbReference>
<feature type="compositionally biased region" description="Pro residues" evidence="1">
    <location>
        <begin position="409"/>
        <end position="424"/>
    </location>
</feature>
<dbReference type="Pfam" id="PF14244">
    <property type="entry name" value="Retrotran_gag_3"/>
    <property type="match status" value="1"/>
</dbReference>
<feature type="domain" description="Retrotransposon Copia-like N-terminal" evidence="2">
    <location>
        <begin position="173"/>
        <end position="214"/>
    </location>
</feature>
<comment type="caution">
    <text evidence="3">The sequence shown here is derived from an EMBL/GenBank/DDBJ whole genome shotgun (WGS) entry which is preliminary data.</text>
</comment>
<evidence type="ECO:0000259" key="2">
    <source>
        <dbReference type="Pfam" id="PF14244"/>
    </source>
</evidence>
<reference evidence="3 4" key="1">
    <citation type="submission" date="2019-07" db="EMBL/GenBank/DDBJ databases">
        <title>De Novo Assembly of kiwifruit Actinidia rufa.</title>
        <authorList>
            <person name="Sugita-Konishi S."/>
            <person name="Sato K."/>
            <person name="Mori E."/>
            <person name="Abe Y."/>
            <person name="Kisaki G."/>
            <person name="Hamano K."/>
            <person name="Suezawa K."/>
            <person name="Otani M."/>
            <person name="Fukuda T."/>
            <person name="Manabe T."/>
            <person name="Gomi K."/>
            <person name="Tabuchi M."/>
            <person name="Akimitsu K."/>
            <person name="Kataoka I."/>
        </authorList>
    </citation>
    <scope>NUCLEOTIDE SEQUENCE [LARGE SCALE GENOMIC DNA]</scope>
    <source>
        <strain evidence="4">cv. Fuchu</strain>
    </source>
</reference>
<feature type="compositionally biased region" description="Polar residues" evidence="1">
    <location>
        <begin position="449"/>
        <end position="458"/>
    </location>
</feature>
<dbReference type="AlphaFoldDB" id="A0A7J0E3X0"/>
<dbReference type="InterPro" id="IPR029472">
    <property type="entry name" value="Copia-like_N"/>
</dbReference>
<dbReference type="PANTHER" id="PTHR37610">
    <property type="entry name" value="CCHC-TYPE DOMAIN-CONTAINING PROTEIN"/>
    <property type="match status" value="1"/>
</dbReference>
<gene>
    <name evidence="3" type="ORF">Acr_01g0010100</name>
</gene>
<evidence type="ECO:0000313" key="4">
    <source>
        <dbReference type="Proteomes" id="UP000585474"/>
    </source>
</evidence>
<dbReference type="PANTHER" id="PTHR37610:SF40">
    <property type="entry name" value="OS01G0909600 PROTEIN"/>
    <property type="match status" value="1"/>
</dbReference>
<dbReference type="EMBL" id="BJWL01000001">
    <property type="protein sequence ID" value="GFY81201.1"/>
    <property type="molecule type" value="Genomic_DNA"/>
</dbReference>
<evidence type="ECO:0000256" key="1">
    <source>
        <dbReference type="SAM" id="MobiDB-lite"/>
    </source>
</evidence>
<name>A0A7J0E3X0_9ERIC</name>
<proteinExistence type="predicted"/>
<dbReference type="OrthoDB" id="5544992at2759"/>
<feature type="region of interest" description="Disordered" evidence="1">
    <location>
        <begin position="402"/>
        <end position="471"/>
    </location>
</feature>
<accession>A0A7J0E3X0</accession>
<keyword evidence="4" id="KW-1185">Reference proteome</keyword>
<evidence type="ECO:0000313" key="3">
    <source>
        <dbReference type="EMBL" id="GFY81201.1"/>
    </source>
</evidence>
<protein>
    <recommendedName>
        <fullName evidence="2">Retrotransposon Copia-like N-terminal domain-containing protein</fullName>
    </recommendedName>
</protein>